<gene>
    <name evidence="1" type="ORF">POVWA1_027580</name>
    <name evidence="2" type="ORF">POVWA2_027740</name>
</gene>
<protein>
    <submittedName>
        <fullName evidence="1">Uncharacterized protein</fullName>
    </submittedName>
</protein>
<name>A0A1A8YVB7_PLAOA</name>
<dbReference type="Proteomes" id="UP000078555">
    <property type="component" value="Unassembled WGS sequence"/>
</dbReference>
<accession>A0A1A8YVB7</accession>
<dbReference type="EMBL" id="FLRE01000110">
    <property type="protein sequence ID" value="SBT35978.1"/>
    <property type="molecule type" value="Genomic_DNA"/>
</dbReference>
<organism evidence="1 4">
    <name type="scientific">Plasmodium ovale wallikeri</name>
    <dbReference type="NCBI Taxonomy" id="864142"/>
    <lineage>
        <taxon>Eukaryota</taxon>
        <taxon>Sar</taxon>
        <taxon>Alveolata</taxon>
        <taxon>Apicomplexa</taxon>
        <taxon>Aconoidasida</taxon>
        <taxon>Haemosporida</taxon>
        <taxon>Plasmodiidae</taxon>
        <taxon>Plasmodium</taxon>
        <taxon>Plasmodium (Plasmodium)</taxon>
    </lineage>
</organism>
<reference evidence="1" key="2">
    <citation type="submission" date="2016-05" db="EMBL/GenBank/DDBJ databases">
        <authorList>
            <person name="Lavstsen T."/>
            <person name="Jespersen J.S."/>
        </authorList>
    </citation>
    <scope>NUCLEOTIDE SEQUENCE [LARGE SCALE GENOMIC DNA]</scope>
</reference>
<dbReference type="EMBL" id="FLRD01000083">
    <property type="protein sequence ID" value="SBT35476.1"/>
    <property type="molecule type" value="Genomic_DNA"/>
</dbReference>
<keyword evidence="4" id="KW-1185">Reference proteome</keyword>
<evidence type="ECO:0000313" key="4">
    <source>
        <dbReference type="Proteomes" id="UP000078555"/>
    </source>
</evidence>
<dbReference type="Proteomes" id="UP000078550">
    <property type="component" value="Unassembled WGS sequence"/>
</dbReference>
<evidence type="ECO:0000313" key="3">
    <source>
        <dbReference type="Proteomes" id="UP000078550"/>
    </source>
</evidence>
<proteinExistence type="predicted"/>
<evidence type="ECO:0000313" key="1">
    <source>
        <dbReference type="EMBL" id="SBT35476.1"/>
    </source>
</evidence>
<reference evidence="3 4" key="1">
    <citation type="submission" date="2016-05" db="EMBL/GenBank/DDBJ databases">
        <authorList>
            <person name="Naeem Raeece"/>
        </authorList>
    </citation>
    <scope>NUCLEOTIDE SEQUENCE [LARGE SCALE GENOMIC DNA]</scope>
</reference>
<evidence type="ECO:0000313" key="2">
    <source>
        <dbReference type="EMBL" id="SBT35978.1"/>
    </source>
</evidence>
<sequence length="71" mass="8103">MKLSAFILPSDWRDHQNVSVTVGQEHITLLSIKTLPWNSLFQRTKMVGKNAIKLLQKGGKQSEENKVREAK</sequence>
<dbReference type="AlphaFoldDB" id="A0A1A8YVB7"/>